<gene>
    <name evidence="2" type="ORF">TW81_01255</name>
</gene>
<proteinExistence type="predicted"/>
<dbReference type="InterPro" id="IPR004658">
    <property type="entry name" value="OMP_Slp"/>
</dbReference>
<feature type="signal peptide" evidence="1">
    <location>
        <begin position="1"/>
        <end position="25"/>
    </location>
</feature>
<dbReference type="PIRSF" id="PIRSF004982">
    <property type="entry name" value="SlP"/>
    <property type="match status" value="1"/>
</dbReference>
<dbReference type="OrthoDB" id="5295757at2"/>
<keyword evidence="1" id="KW-0732">Signal</keyword>
<evidence type="ECO:0000256" key="1">
    <source>
        <dbReference type="SAM" id="SignalP"/>
    </source>
</evidence>
<dbReference type="RefSeq" id="WP_045953918.1">
    <property type="nucleotide sequence ID" value="NZ_JXXV01000004.1"/>
</dbReference>
<comment type="caution">
    <text evidence="2">The sequence shown here is derived from an EMBL/GenBank/DDBJ whole genome shotgun (WGS) entry which is preliminary data.</text>
</comment>
<dbReference type="GO" id="GO:0019867">
    <property type="term" value="C:outer membrane"/>
    <property type="evidence" value="ECO:0007669"/>
    <property type="project" value="InterPro"/>
</dbReference>
<dbReference type="AlphaFoldDB" id="A0A0F4NQU5"/>
<protein>
    <submittedName>
        <fullName evidence="2">Starvation-inducible protein</fullName>
    </submittedName>
</protein>
<dbReference type="PROSITE" id="PS51257">
    <property type="entry name" value="PROKAR_LIPOPROTEIN"/>
    <property type="match status" value="1"/>
</dbReference>
<dbReference type="Proteomes" id="UP000033673">
    <property type="component" value="Unassembled WGS sequence"/>
</dbReference>
<dbReference type="PANTHER" id="PTHR37530:SF1">
    <property type="entry name" value="OUTER MEMBRANE PROTEIN SLP"/>
    <property type="match status" value="1"/>
</dbReference>
<dbReference type="PANTHER" id="PTHR37530">
    <property type="entry name" value="OUTER MEMBRANE PROTEIN SLP"/>
    <property type="match status" value="1"/>
</dbReference>
<evidence type="ECO:0000313" key="2">
    <source>
        <dbReference type="EMBL" id="KJY85264.1"/>
    </source>
</evidence>
<accession>A0A0F4NQU5</accession>
<evidence type="ECO:0000313" key="3">
    <source>
        <dbReference type="Proteomes" id="UP000033673"/>
    </source>
</evidence>
<dbReference type="Pfam" id="PF03843">
    <property type="entry name" value="Slp"/>
    <property type="match status" value="1"/>
</dbReference>
<sequence length="184" mass="20454">MIHRMVRCGYVLAAGILLSACSSLPENLTTDNPNLVTDYQVWQSLDDQKVQVRLGGLIADVKNLATQTRIEVVNLPISSSGKPDINQEPNGRFVAYVDGFADPMTLSSGRLVSLLGDSQGREQAKVGDYVYDFPVIKATGFHLWRIEERVIIHDFGSYMQPCLGMFCNDIRYGTKQGKVIQEVK</sequence>
<dbReference type="PATRIC" id="fig|579748.3.peg.259"/>
<dbReference type="EMBL" id="JXXV01000004">
    <property type="protein sequence ID" value="KJY85264.1"/>
    <property type="molecule type" value="Genomic_DNA"/>
</dbReference>
<feature type="chain" id="PRO_5002473446" evidence="1">
    <location>
        <begin position="26"/>
        <end position="184"/>
    </location>
</feature>
<organism evidence="2 3">
    <name type="scientific">Vibrio galatheae</name>
    <dbReference type="NCBI Taxonomy" id="579748"/>
    <lineage>
        <taxon>Bacteria</taxon>
        <taxon>Pseudomonadati</taxon>
        <taxon>Pseudomonadota</taxon>
        <taxon>Gammaproteobacteria</taxon>
        <taxon>Vibrionales</taxon>
        <taxon>Vibrionaceae</taxon>
        <taxon>Vibrio</taxon>
    </lineage>
</organism>
<reference evidence="2 3" key="1">
    <citation type="journal article" date="2015" name="BMC Genomics">
        <title>Genome mining reveals unlocked bioactive potential of marine Gram-negative bacteria.</title>
        <authorList>
            <person name="Machado H."/>
            <person name="Sonnenschein E.C."/>
            <person name="Melchiorsen J."/>
            <person name="Gram L."/>
        </authorList>
    </citation>
    <scope>NUCLEOTIDE SEQUENCE [LARGE SCALE GENOMIC DNA]</scope>
    <source>
        <strain evidence="2 3">S2757</strain>
    </source>
</reference>
<keyword evidence="3" id="KW-1185">Reference proteome</keyword>
<name>A0A0F4NQU5_9VIBR</name>
<dbReference type="NCBIfam" id="TIGR00752">
    <property type="entry name" value="slp"/>
    <property type="match status" value="1"/>
</dbReference>
<dbReference type="STRING" id="579748.TW81_01255"/>